<evidence type="ECO:0000259" key="2">
    <source>
        <dbReference type="Pfam" id="PF01326"/>
    </source>
</evidence>
<dbReference type="Proteomes" id="UP000886014">
    <property type="component" value="Unassembled WGS sequence"/>
</dbReference>
<dbReference type="GO" id="GO:0016301">
    <property type="term" value="F:kinase activity"/>
    <property type="evidence" value="ECO:0007669"/>
    <property type="project" value="InterPro"/>
</dbReference>
<dbReference type="InterPro" id="IPR002192">
    <property type="entry name" value="PPDK_AMP/ATP-bd"/>
</dbReference>
<dbReference type="SUPFAM" id="SSF56059">
    <property type="entry name" value="Glutathione synthetase ATP-binding domain-like"/>
    <property type="match status" value="1"/>
</dbReference>
<sequence>MSKKYVYFFGGGKAEGSKDMKNLLGGKGANLHEMTNLGIPVPPGFTISTESCVHYFKTGRYPEGLKQQVEEAVKRLEELTGKKFGSTENPLLVSVRSGARVSMPGMMDTILNLGLNDDAVKGLAKRTGDERFAYDSYRRFIQMFSEIVMGIPHKVFEELLDKKKKEKGVNLDYELDADALKELVEEYKTKVRELTGKEFPQNPQEQLWMAIEAVFKSWNNKRAIEYRKLHRIPDDW</sequence>
<feature type="coiled-coil region" evidence="1">
    <location>
        <begin position="170"/>
        <end position="197"/>
    </location>
</feature>
<protein>
    <submittedName>
        <fullName evidence="3">Pyruvate, phosphate dikinase</fullName>
        <ecNumber evidence="3">2.7.9.1</ecNumber>
    </submittedName>
</protein>
<keyword evidence="1" id="KW-0175">Coiled coil</keyword>
<dbReference type="PANTHER" id="PTHR22931:SF9">
    <property type="entry name" value="PYRUVATE, PHOSPHATE DIKINASE 1, CHLOROPLASTIC"/>
    <property type="match status" value="1"/>
</dbReference>
<feature type="non-terminal residue" evidence="3">
    <location>
        <position position="236"/>
    </location>
</feature>
<dbReference type="GO" id="GO:0005524">
    <property type="term" value="F:ATP binding"/>
    <property type="evidence" value="ECO:0007669"/>
    <property type="project" value="InterPro"/>
</dbReference>
<dbReference type="AlphaFoldDB" id="A0A7C5I4Y2"/>
<reference evidence="3" key="1">
    <citation type="journal article" date="2020" name="mSystems">
        <title>Genome- and Community-Level Interaction Insights into Carbon Utilization and Element Cycling Functions of Hydrothermarchaeota in Hydrothermal Sediment.</title>
        <authorList>
            <person name="Zhou Z."/>
            <person name="Liu Y."/>
            <person name="Xu W."/>
            <person name="Pan J."/>
            <person name="Luo Z.H."/>
            <person name="Li M."/>
        </authorList>
    </citation>
    <scope>NUCLEOTIDE SEQUENCE [LARGE SCALE GENOMIC DNA]</scope>
    <source>
        <strain evidence="3">HyVt-94</strain>
    </source>
</reference>
<proteinExistence type="predicted"/>
<evidence type="ECO:0000313" key="3">
    <source>
        <dbReference type="EMBL" id="HHF58422.1"/>
    </source>
</evidence>
<organism evidence="3">
    <name type="scientific">candidate division WOR-3 bacterium</name>
    <dbReference type="NCBI Taxonomy" id="2052148"/>
    <lineage>
        <taxon>Bacteria</taxon>
        <taxon>Bacteria division WOR-3</taxon>
    </lineage>
</organism>
<dbReference type="GO" id="GO:0050242">
    <property type="term" value="F:pyruvate, phosphate dikinase activity"/>
    <property type="evidence" value="ECO:0007669"/>
    <property type="project" value="UniProtKB-EC"/>
</dbReference>
<accession>A0A7C5I4Y2</accession>
<dbReference type="EC" id="2.7.9.1" evidence="3"/>
<dbReference type="InterPro" id="IPR010121">
    <property type="entry name" value="Pyruvate_phosphate_dikinase"/>
</dbReference>
<feature type="domain" description="Pyruvate phosphate dikinase AMP/ATP-binding" evidence="2">
    <location>
        <begin position="65"/>
        <end position="234"/>
    </location>
</feature>
<dbReference type="Pfam" id="PF01326">
    <property type="entry name" value="PPDK_N"/>
    <property type="match status" value="1"/>
</dbReference>
<dbReference type="InterPro" id="IPR013815">
    <property type="entry name" value="ATP_grasp_subdomain_1"/>
</dbReference>
<dbReference type="EMBL" id="DRTV01000231">
    <property type="protein sequence ID" value="HHF58422.1"/>
    <property type="molecule type" value="Genomic_DNA"/>
</dbReference>
<gene>
    <name evidence="3" type="ORF">ENL41_03255</name>
</gene>
<comment type="caution">
    <text evidence="3">The sequence shown here is derived from an EMBL/GenBank/DDBJ whole genome shotgun (WGS) entry which is preliminary data.</text>
</comment>
<evidence type="ECO:0000256" key="1">
    <source>
        <dbReference type="SAM" id="Coils"/>
    </source>
</evidence>
<keyword evidence="3" id="KW-0670">Pyruvate</keyword>
<dbReference type="Gene3D" id="1.20.80.30">
    <property type="match status" value="1"/>
</dbReference>
<name>A0A7C5I4Y2_UNCW3</name>
<keyword evidence="3" id="KW-0808">Transferase</keyword>
<dbReference type="PANTHER" id="PTHR22931">
    <property type="entry name" value="PHOSPHOENOLPYRUVATE DIKINASE-RELATED"/>
    <property type="match status" value="1"/>
</dbReference>
<dbReference type="Gene3D" id="3.30.1490.20">
    <property type="entry name" value="ATP-grasp fold, A domain"/>
    <property type="match status" value="1"/>
</dbReference>